<reference evidence="4" key="1">
    <citation type="submission" date="2018-07" db="EMBL/GenBank/DDBJ databases">
        <authorList>
            <person name="Safronova V.I."/>
            <person name="Chirak E.R."/>
            <person name="Sazanova A.L."/>
        </authorList>
    </citation>
    <scope>NUCLEOTIDE SEQUENCE [LARGE SCALE GENOMIC DNA]</scope>
    <source>
        <strain evidence="4">RCAM04685</strain>
    </source>
</reference>
<keyword evidence="1" id="KW-0732">Signal</keyword>
<keyword evidence="4" id="KW-1185">Reference proteome</keyword>
<protein>
    <submittedName>
        <fullName evidence="3">DUF1311 domain-containing protein</fullName>
    </submittedName>
</protein>
<accession>A0A370L3W8</accession>
<dbReference type="Gene3D" id="1.20.1270.180">
    <property type="match status" value="1"/>
</dbReference>
<dbReference type="Pfam" id="PF07007">
    <property type="entry name" value="LprI"/>
    <property type="match status" value="1"/>
</dbReference>
<comment type="caution">
    <text evidence="3">The sequence shown here is derived from an EMBL/GenBank/DDBJ whole genome shotgun (WGS) entry which is preliminary data.</text>
</comment>
<dbReference type="OrthoDB" id="7340239at2"/>
<evidence type="ECO:0000259" key="2">
    <source>
        <dbReference type="Pfam" id="PF07007"/>
    </source>
</evidence>
<dbReference type="EMBL" id="QQTP01000009">
    <property type="protein sequence ID" value="RDJ23096.1"/>
    <property type="molecule type" value="Genomic_DNA"/>
</dbReference>
<sequence>MILLGGLLLASAGPAAADDIYDKCIDDSDGTNTAWGACGSEWLKREDEKLNAVWKRINDGLPDATKADLLEEQRAWIAFKEKSCRFYANGDWGREGQALHYPNCLASLIAERISTLEAYGAFFKQN</sequence>
<feature type="chain" id="PRO_5030068348" evidence="1">
    <location>
        <begin position="18"/>
        <end position="126"/>
    </location>
</feature>
<evidence type="ECO:0000256" key="1">
    <source>
        <dbReference type="SAM" id="SignalP"/>
    </source>
</evidence>
<feature type="domain" description="Lysozyme inhibitor LprI-like N-terminal" evidence="2">
    <location>
        <begin position="25"/>
        <end position="116"/>
    </location>
</feature>
<dbReference type="InterPro" id="IPR009739">
    <property type="entry name" value="LprI-like_N"/>
</dbReference>
<dbReference type="AlphaFoldDB" id="A0A370L3W8"/>
<name>A0A370L3W8_9HYPH</name>
<evidence type="ECO:0000313" key="4">
    <source>
        <dbReference type="Proteomes" id="UP000255207"/>
    </source>
</evidence>
<evidence type="ECO:0000313" key="3">
    <source>
        <dbReference type="EMBL" id="RDJ23096.1"/>
    </source>
</evidence>
<feature type="signal peptide" evidence="1">
    <location>
        <begin position="1"/>
        <end position="17"/>
    </location>
</feature>
<dbReference type="Proteomes" id="UP000255207">
    <property type="component" value="Unassembled WGS sequence"/>
</dbReference>
<proteinExistence type="predicted"/>
<organism evidence="3 4">
    <name type="scientific">Bosea caraganae</name>
    <dbReference type="NCBI Taxonomy" id="2763117"/>
    <lineage>
        <taxon>Bacteria</taxon>
        <taxon>Pseudomonadati</taxon>
        <taxon>Pseudomonadota</taxon>
        <taxon>Alphaproteobacteria</taxon>
        <taxon>Hyphomicrobiales</taxon>
        <taxon>Boseaceae</taxon>
        <taxon>Bosea</taxon>
    </lineage>
</organism>
<gene>
    <name evidence="3" type="ORF">DWE98_16905</name>
</gene>